<accession>A0ABX7RB30</accession>
<organism evidence="1 2">
    <name type="scientific">Lysobacter arenosi</name>
    <dbReference type="NCBI Taxonomy" id="2795387"/>
    <lineage>
        <taxon>Bacteria</taxon>
        <taxon>Pseudomonadati</taxon>
        <taxon>Pseudomonadota</taxon>
        <taxon>Gammaproteobacteria</taxon>
        <taxon>Lysobacterales</taxon>
        <taxon>Lysobacteraceae</taxon>
        <taxon>Lysobacter</taxon>
    </lineage>
</organism>
<dbReference type="RefSeq" id="WP_200604459.1">
    <property type="nucleotide sequence ID" value="NZ_CP071517.1"/>
</dbReference>
<gene>
    <name evidence="1" type="ORF">HIV01_001155</name>
</gene>
<proteinExistence type="predicted"/>
<sequence length="101" mass="11167">MAACVVLALDAEGHDTFHASTIASASEAVSTVSFDVAMLDIEIGKELSFGFAHHLVDIGLRFFFTSARDQNLLPEAFANEPYLQKPYDLDRLILILKELRP</sequence>
<keyword evidence="2" id="KW-1185">Reference proteome</keyword>
<dbReference type="SUPFAM" id="SSF52172">
    <property type="entry name" value="CheY-like"/>
    <property type="match status" value="1"/>
</dbReference>
<dbReference type="InterPro" id="IPR011006">
    <property type="entry name" value="CheY-like_superfamily"/>
</dbReference>
<dbReference type="Gene3D" id="3.40.50.2300">
    <property type="match status" value="1"/>
</dbReference>
<dbReference type="EMBL" id="CP071517">
    <property type="protein sequence ID" value="QSX75210.1"/>
    <property type="molecule type" value="Genomic_DNA"/>
</dbReference>
<evidence type="ECO:0008006" key="3">
    <source>
        <dbReference type="Google" id="ProtNLM"/>
    </source>
</evidence>
<evidence type="ECO:0000313" key="2">
    <source>
        <dbReference type="Proteomes" id="UP000663400"/>
    </source>
</evidence>
<evidence type="ECO:0000313" key="1">
    <source>
        <dbReference type="EMBL" id="QSX75210.1"/>
    </source>
</evidence>
<reference evidence="1 2" key="1">
    <citation type="submission" date="2021-02" db="EMBL/GenBank/DDBJ databases">
        <title>Lysobacter arenosi sp. nov., isolated from soil of gangwondo yeongwol, south Korea.</title>
        <authorList>
            <person name="Kim K.R."/>
            <person name="Kim K.H."/>
            <person name="Jeon C.O."/>
        </authorList>
    </citation>
    <scope>NUCLEOTIDE SEQUENCE [LARGE SCALE GENOMIC DNA]</scope>
    <source>
        <strain evidence="1 2">R7</strain>
    </source>
</reference>
<name>A0ABX7RB30_9GAMM</name>
<dbReference type="Proteomes" id="UP000663400">
    <property type="component" value="Chromosome"/>
</dbReference>
<protein>
    <recommendedName>
        <fullName evidence="3">Response regulator</fullName>
    </recommendedName>
</protein>